<name>A0A3B5M7Z2_9TELE</name>
<feature type="compositionally biased region" description="Basic and acidic residues" evidence="1">
    <location>
        <begin position="43"/>
        <end position="58"/>
    </location>
</feature>
<proteinExistence type="predicted"/>
<feature type="region of interest" description="Disordered" evidence="1">
    <location>
        <begin position="43"/>
        <end position="75"/>
    </location>
</feature>
<evidence type="ECO:0000313" key="2">
    <source>
        <dbReference type="Ensembl" id="ENSXCOP00000020398.1"/>
    </source>
</evidence>
<evidence type="ECO:0000256" key="1">
    <source>
        <dbReference type="SAM" id="MobiDB-lite"/>
    </source>
</evidence>
<protein>
    <submittedName>
        <fullName evidence="2">Uncharacterized protein</fullName>
    </submittedName>
</protein>
<dbReference type="Ensembl" id="ENSXCOT00000020646.1">
    <property type="protein sequence ID" value="ENSXCOP00000020398.1"/>
    <property type="gene ID" value="ENSXCOG00000015281.1"/>
</dbReference>
<accession>A0A3B5M7Z2</accession>
<reference evidence="2" key="1">
    <citation type="submission" date="2025-08" db="UniProtKB">
        <authorList>
            <consortium name="Ensembl"/>
        </authorList>
    </citation>
    <scope>IDENTIFICATION</scope>
</reference>
<reference evidence="2" key="2">
    <citation type="submission" date="2025-09" db="UniProtKB">
        <authorList>
            <consortium name="Ensembl"/>
        </authorList>
    </citation>
    <scope>IDENTIFICATION</scope>
</reference>
<sequence>VSGAPHHPSDDGWRLEWLFFNTPHHHQPLTPCLLSASSSPLRARRENIDRPAAGDRGADFYGYMNERDPPATHTHTLSSLSVSLHRHRSSHAEMGGVRRGFPCSKCAHE</sequence>
<organism evidence="2 3">
    <name type="scientific">Xiphophorus couchianus</name>
    <name type="common">Monterrey platyfish</name>
    <dbReference type="NCBI Taxonomy" id="32473"/>
    <lineage>
        <taxon>Eukaryota</taxon>
        <taxon>Metazoa</taxon>
        <taxon>Chordata</taxon>
        <taxon>Craniata</taxon>
        <taxon>Vertebrata</taxon>
        <taxon>Euteleostomi</taxon>
        <taxon>Actinopterygii</taxon>
        <taxon>Neopterygii</taxon>
        <taxon>Teleostei</taxon>
        <taxon>Neoteleostei</taxon>
        <taxon>Acanthomorphata</taxon>
        <taxon>Ovalentaria</taxon>
        <taxon>Atherinomorphae</taxon>
        <taxon>Cyprinodontiformes</taxon>
        <taxon>Poeciliidae</taxon>
        <taxon>Poeciliinae</taxon>
        <taxon>Xiphophorus</taxon>
    </lineage>
</organism>
<keyword evidence="3" id="KW-1185">Reference proteome</keyword>
<dbReference type="Proteomes" id="UP000261380">
    <property type="component" value="Unplaced"/>
</dbReference>
<evidence type="ECO:0000313" key="3">
    <source>
        <dbReference type="Proteomes" id="UP000261380"/>
    </source>
</evidence>
<dbReference type="AlphaFoldDB" id="A0A3B5M7Z2"/>